<accession>T0K5R3</accession>
<dbReference type="EMBL" id="AUWY01000080">
    <property type="protein sequence ID" value="EQB32009.1"/>
    <property type="molecule type" value="Genomic_DNA"/>
</dbReference>
<evidence type="ECO:0000313" key="1">
    <source>
        <dbReference type="EMBL" id="EQB32009.1"/>
    </source>
</evidence>
<dbReference type="Proteomes" id="UP000015523">
    <property type="component" value="Unassembled WGS sequence"/>
</dbReference>
<reference evidence="1 2" key="1">
    <citation type="journal article" date="2013" name="Genome Announc.">
        <title>Draft Genome Sequence of Sphingobium ummariense Strain RL-3, a Hexachlorocyclohexane-Degrading Bacterium.</title>
        <authorList>
            <person name="Kohli P."/>
            <person name="Dua A."/>
            <person name="Sangwan N."/>
            <person name="Oldach P."/>
            <person name="Khurana J.P."/>
            <person name="Lal R."/>
        </authorList>
    </citation>
    <scope>NUCLEOTIDE SEQUENCE [LARGE SCALE GENOMIC DNA]</scope>
    <source>
        <strain evidence="1 2">RL-3</strain>
    </source>
</reference>
<proteinExistence type="predicted"/>
<name>T0K5R3_9SPHN</name>
<dbReference type="RefSeq" id="WP_021318146.1">
    <property type="nucleotide sequence ID" value="NZ_AUWY01000080.1"/>
</dbReference>
<dbReference type="OrthoDB" id="1868841at2"/>
<dbReference type="STRING" id="1346791.M529_11735"/>
<dbReference type="AlphaFoldDB" id="T0K5R3"/>
<protein>
    <submittedName>
        <fullName evidence="1">Uncharacterized protein</fullName>
    </submittedName>
</protein>
<organism evidence="1 2">
    <name type="scientific">Sphingobium ummariense RL-3</name>
    <dbReference type="NCBI Taxonomy" id="1346791"/>
    <lineage>
        <taxon>Bacteria</taxon>
        <taxon>Pseudomonadati</taxon>
        <taxon>Pseudomonadota</taxon>
        <taxon>Alphaproteobacteria</taxon>
        <taxon>Sphingomonadales</taxon>
        <taxon>Sphingomonadaceae</taxon>
        <taxon>Sphingobium</taxon>
    </lineage>
</organism>
<dbReference type="PATRIC" id="fig|1346791.3.peg.2257"/>
<evidence type="ECO:0000313" key="2">
    <source>
        <dbReference type="Proteomes" id="UP000015523"/>
    </source>
</evidence>
<keyword evidence="2" id="KW-1185">Reference proteome</keyword>
<sequence>MNRVRRKEIEGVIAMLEDIQQQIETQADIVADIASDEEAYRDGIPESMQEGPRYEKADAAANALCDAHADLSSLALDDIIERLREAML</sequence>
<comment type="caution">
    <text evidence="1">The sequence shown here is derived from an EMBL/GenBank/DDBJ whole genome shotgun (WGS) entry which is preliminary data.</text>
</comment>
<gene>
    <name evidence="1" type="ORF">M529_11735</name>
</gene>